<dbReference type="Pfam" id="PF21939">
    <property type="entry name" value="Gp10_C"/>
    <property type="match status" value="1"/>
</dbReference>
<accession>A0A8S5UT73</accession>
<dbReference type="EMBL" id="BK016136">
    <property type="protein sequence ID" value="DAF97696.1"/>
    <property type="molecule type" value="Genomic_DNA"/>
</dbReference>
<dbReference type="InterPro" id="IPR053827">
    <property type="entry name" value="Gp10_C"/>
</dbReference>
<feature type="domain" description="Baseplate structural protein Gp10 C-terminal" evidence="1">
    <location>
        <begin position="184"/>
        <end position="374"/>
    </location>
</feature>
<name>A0A8S5UT73_9CAUD</name>
<evidence type="ECO:0000259" key="1">
    <source>
        <dbReference type="Pfam" id="PF21939"/>
    </source>
</evidence>
<sequence>MANSKLAVSFNAKPLDRQLDKITQKELNTSLNQKIDESYAHTFDEVKHVTNKERERWNNMLQQLKPASTDEAGLFSVKDKRKLDGIEEGAIRYVHPASGVKPGNYTRVTVNEAGHVVYGDNPARLDITVSNSERLGGFNPSEFAKVNSPTFTGTVKVPEVTINSNPKSPVTIELLQEYVQAQLNKAWPIGSIYMTMSNQNPADLIGGTWKQISQGRFIMGAGTADNKTIPSREMGGNSSITLNETNIPAHKHHITAEIDLSQTGMIGDHYHGLGYNGNNDGYFYSTDKKIRETTGRNINGDQVTGWNGRGGGGGVYTNSEGYNMVTSAVVPLANSIEFTEKQKIRIDRDTTEIGGGAGFDITNPYLAAYIWERIG</sequence>
<evidence type="ECO:0000313" key="2">
    <source>
        <dbReference type="EMBL" id="DAF97696.1"/>
    </source>
</evidence>
<proteinExistence type="predicted"/>
<organism evidence="2">
    <name type="scientific">Myoviridae sp. ctYA416</name>
    <dbReference type="NCBI Taxonomy" id="2825125"/>
    <lineage>
        <taxon>Viruses</taxon>
        <taxon>Duplodnaviria</taxon>
        <taxon>Heunggongvirae</taxon>
        <taxon>Uroviricota</taxon>
        <taxon>Caudoviricetes</taxon>
    </lineage>
</organism>
<protein>
    <submittedName>
        <fullName evidence="2">Baseplate structural protein</fullName>
    </submittedName>
</protein>
<reference evidence="2" key="1">
    <citation type="journal article" date="2021" name="Proc. Natl. Acad. Sci. U.S.A.">
        <title>A Catalog of Tens of Thousands of Viruses from Human Metagenomes Reveals Hidden Associations with Chronic Diseases.</title>
        <authorList>
            <person name="Tisza M.J."/>
            <person name="Buck C.B."/>
        </authorList>
    </citation>
    <scope>NUCLEOTIDE SEQUENCE</scope>
    <source>
        <strain evidence="2">CtYA416</strain>
    </source>
</reference>